<name>A0ABM9WLG4_9GAMM</name>
<protein>
    <recommendedName>
        <fullName evidence="3">TIGR02450 family Trp-rich protein</fullName>
    </recommendedName>
</protein>
<evidence type="ECO:0000313" key="2">
    <source>
        <dbReference type="Proteomes" id="UP000016543"/>
    </source>
</evidence>
<evidence type="ECO:0000313" key="1">
    <source>
        <dbReference type="EMBL" id="EAQ31752.1"/>
    </source>
</evidence>
<dbReference type="Proteomes" id="UP000016543">
    <property type="component" value="Unassembled WGS sequence"/>
</dbReference>
<evidence type="ECO:0008006" key="3">
    <source>
        <dbReference type="Google" id="ProtNLM"/>
    </source>
</evidence>
<dbReference type="RefSeq" id="WP_006955902.1">
    <property type="nucleotide sequence ID" value="NZ_CH672406.1"/>
</dbReference>
<organism evidence="1 2">
    <name type="scientific">Idiomarina baltica OS145</name>
    <dbReference type="NCBI Taxonomy" id="314276"/>
    <lineage>
        <taxon>Bacteria</taxon>
        <taxon>Pseudomonadati</taxon>
        <taxon>Pseudomonadota</taxon>
        <taxon>Gammaproteobacteria</taxon>
        <taxon>Alteromonadales</taxon>
        <taxon>Idiomarinaceae</taxon>
        <taxon>Idiomarina</taxon>
    </lineage>
</organism>
<dbReference type="NCBIfam" id="TIGR02450">
    <property type="entry name" value="TIGR02450 family Trp-rich protein"/>
    <property type="match status" value="1"/>
</dbReference>
<dbReference type="EMBL" id="AAMX01000012">
    <property type="protein sequence ID" value="EAQ31752.1"/>
    <property type="molecule type" value="Genomic_DNA"/>
</dbReference>
<comment type="caution">
    <text evidence="1">The sequence shown here is derived from an EMBL/GenBank/DDBJ whole genome shotgun (WGS) entry which is preliminary data.</text>
</comment>
<gene>
    <name evidence="1" type="ORF">OS145_06609</name>
</gene>
<reference evidence="1 2" key="1">
    <citation type="submission" date="2006-01" db="EMBL/GenBank/DDBJ databases">
        <authorList>
            <person name="Brettar I."/>
            <person name="Hofle M."/>
            <person name="Ferriera S."/>
            <person name="Johnson J."/>
            <person name="Kravitz S."/>
            <person name="Halpern A."/>
            <person name="Remington K."/>
            <person name="Beeson K."/>
            <person name="Tran B."/>
            <person name="Rogers Y.-H."/>
            <person name="Friedman R."/>
            <person name="Venter J.C."/>
        </authorList>
    </citation>
    <scope>NUCLEOTIDE SEQUENCE [LARGE SCALE GENOMIC DNA]</scope>
    <source>
        <strain evidence="1 2">OS145</strain>
    </source>
</reference>
<keyword evidence="2" id="KW-1185">Reference proteome</keyword>
<sequence>MNQINPAKLHNSKWTAVKPINREKHFLVSEVEYDEEGHVISCLIESVLSKNEYAIDWRELKNEEKWAQGWRM</sequence>
<proteinExistence type="predicted"/>
<dbReference type="Pfam" id="PF09493">
    <property type="entry name" value="DUF2389"/>
    <property type="match status" value="1"/>
</dbReference>
<dbReference type="InterPro" id="IPR012663">
    <property type="entry name" value="CHP02450_Tryp"/>
</dbReference>
<accession>A0ABM9WLG4</accession>